<comment type="caution">
    <text evidence="4">The sequence shown here is derived from an EMBL/GenBank/DDBJ whole genome shotgun (WGS) entry which is preliminary data.</text>
</comment>
<comment type="similarity">
    <text evidence="1 3">Belongs to the short-chain dehydrogenases/reductases (SDR) family.</text>
</comment>
<dbReference type="PRINTS" id="PR00081">
    <property type="entry name" value="GDHRDH"/>
</dbReference>
<dbReference type="PANTHER" id="PTHR44196">
    <property type="entry name" value="DEHYDROGENASE/REDUCTASE SDR FAMILY MEMBER 7B"/>
    <property type="match status" value="1"/>
</dbReference>
<dbReference type="FunFam" id="3.40.50.720:FF:000047">
    <property type="entry name" value="NADP-dependent L-serine/L-allo-threonine dehydrogenase"/>
    <property type="match status" value="1"/>
</dbReference>
<reference evidence="5 6" key="1">
    <citation type="submission" date="2016-05" db="EMBL/GenBank/DDBJ databases">
        <title>Draft genome sequence of Pediococcus parvulus 2.6, a probiotic beta-glucan producer strain.</title>
        <authorList>
            <person name="Mohedano M.L."/>
            <person name="Perez-Ramos A."/>
            <person name="Duenas M.T."/>
            <person name="Lamontanara A."/>
            <person name="Orru L."/>
            <person name="Spano G."/>
            <person name="Capozzi V."/>
            <person name="Lopez P."/>
        </authorList>
    </citation>
    <scope>NUCLEOTIDE SEQUENCE [LARGE SCALE GENOMIC DNA]</scope>
    <source>
        <strain evidence="5 6">2.6</strain>
    </source>
</reference>
<dbReference type="AlphaFoldDB" id="A0A176TKJ0"/>
<keyword evidence="6" id="KW-1185">Reference proteome</keyword>
<dbReference type="Proteomes" id="UP001275867">
    <property type="component" value="Unassembled WGS sequence"/>
</dbReference>
<dbReference type="InterPro" id="IPR020904">
    <property type="entry name" value="Sc_DH/Rdtase_CS"/>
</dbReference>
<dbReference type="Gene3D" id="3.40.50.720">
    <property type="entry name" value="NAD(P)-binding Rossmann-like Domain"/>
    <property type="match status" value="1"/>
</dbReference>
<protein>
    <submittedName>
        <fullName evidence="4">SDR family NAD(P)-dependent oxidoreductase</fullName>
    </submittedName>
    <submittedName>
        <fullName evidence="5">Short-chain dehydrogenase</fullName>
    </submittedName>
</protein>
<name>A0A176TKJ0_9LACO</name>
<keyword evidence="2" id="KW-0560">Oxidoreductase</keyword>
<evidence type="ECO:0000256" key="1">
    <source>
        <dbReference type="ARBA" id="ARBA00006484"/>
    </source>
</evidence>
<evidence type="ECO:0000256" key="2">
    <source>
        <dbReference type="ARBA" id="ARBA00023002"/>
    </source>
</evidence>
<dbReference type="EMBL" id="WERX01000005">
    <property type="protein sequence ID" value="MDV7693757.1"/>
    <property type="molecule type" value="Genomic_DNA"/>
</dbReference>
<evidence type="ECO:0000313" key="7">
    <source>
        <dbReference type="Proteomes" id="UP001275867"/>
    </source>
</evidence>
<dbReference type="RefSeq" id="WP_057784423.1">
    <property type="nucleotide sequence ID" value="NZ_BJWE01000022.1"/>
</dbReference>
<evidence type="ECO:0000313" key="5">
    <source>
        <dbReference type="EMBL" id="OAD64483.1"/>
    </source>
</evidence>
<evidence type="ECO:0000313" key="4">
    <source>
        <dbReference type="EMBL" id="MDV7693757.1"/>
    </source>
</evidence>
<dbReference type="OrthoDB" id="9793345at2"/>
<gene>
    <name evidence="5" type="ORF">A7K95_04535</name>
    <name evidence="4" type="ORF">GA842_02440</name>
</gene>
<dbReference type="SUPFAM" id="SSF51735">
    <property type="entry name" value="NAD(P)-binding Rossmann-fold domains"/>
    <property type="match status" value="1"/>
</dbReference>
<dbReference type="InterPro" id="IPR036291">
    <property type="entry name" value="NAD(P)-bd_dom_sf"/>
</dbReference>
<dbReference type="PIRSF" id="PIRSF000126">
    <property type="entry name" value="11-beta-HSD1"/>
    <property type="match status" value="1"/>
</dbReference>
<accession>A0A176TKJ0</accession>
<dbReference type="EMBL" id="LXND01000032">
    <property type="protein sequence ID" value="OAD64483.1"/>
    <property type="molecule type" value="Genomic_DNA"/>
</dbReference>
<evidence type="ECO:0000313" key="6">
    <source>
        <dbReference type="Proteomes" id="UP000077280"/>
    </source>
</evidence>
<dbReference type="PRINTS" id="PR00080">
    <property type="entry name" value="SDRFAMILY"/>
</dbReference>
<evidence type="ECO:0000256" key="3">
    <source>
        <dbReference type="RuleBase" id="RU000363"/>
    </source>
</evidence>
<proteinExistence type="inferred from homology"/>
<sequence>MLARLKELRNLEGKLVLITGASSGLGKLVAYEMAERGASVVLCARNVEELRKVAERCKEISQADAFVVKLDVSDSEAIDHQLEHVLQDIGSIDVLINSAGFGLFEPFKDIEMQPVEKMFRVNVLGLMYVTQKIAQQMIKMGRGQIFNIASVAGKIATPKSTAYSATKFAVIGFSNALRLELRPLGVQVTTVNPGPMDTNFFKRADPSGHYFDAVKLLALSPEKVAHQIVEAVGYRRREINAPTYMEIIHRGYELFPNFGDLLASSSFFNRK</sequence>
<organism evidence="4 7">
    <name type="scientific">Pediococcus parvulus</name>
    <dbReference type="NCBI Taxonomy" id="54062"/>
    <lineage>
        <taxon>Bacteria</taxon>
        <taxon>Bacillati</taxon>
        <taxon>Bacillota</taxon>
        <taxon>Bacilli</taxon>
        <taxon>Lactobacillales</taxon>
        <taxon>Lactobacillaceae</taxon>
        <taxon>Pediococcus</taxon>
    </lineage>
</organism>
<dbReference type="Pfam" id="PF00106">
    <property type="entry name" value="adh_short"/>
    <property type="match status" value="1"/>
</dbReference>
<dbReference type="GO" id="GO:0016616">
    <property type="term" value="F:oxidoreductase activity, acting on the CH-OH group of donors, NAD or NADP as acceptor"/>
    <property type="evidence" value="ECO:0007669"/>
    <property type="project" value="UniProtKB-ARBA"/>
</dbReference>
<dbReference type="GO" id="GO:0016020">
    <property type="term" value="C:membrane"/>
    <property type="evidence" value="ECO:0007669"/>
    <property type="project" value="TreeGrafter"/>
</dbReference>
<dbReference type="InterPro" id="IPR002347">
    <property type="entry name" value="SDR_fam"/>
</dbReference>
<dbReference type="PANTHER" id="PTHR44196:SF1">
    <property type="entry name" value="DEHYDROGENASE_REDUCTASE SDR FAMILY MEMBER 7B"/>
    <property type="match status" value="1"/>
</dbReference>
<dbReference type="Proteomes" id="UP000077280">
    <property type="component" value="Unassembled WGS sequence"/>
</dbReference>
<reference evidence="4" key="2">
    <citation type="submission" date="2019-10" db="EMBL/GenBank/DDBJ databases">
        <title>Malate fermentation in French cider.</title>
        <authorList>
            <person name="Cousin F.J."/>
            <person name="Medina Fernandez S."/>
            <person name="Misery B."/>
            <person name="Laplace J.-M."/>
            <person name="Cretenet M."/>
        </authorList>
    </citation>
    <scope>NUCLEOTIDE SEQUENCE</scope>
    <source>
        <strain evidence="4">UCMA15901</strain>
    </source>
</reference>
<dbReference type="PROSITE" id="PS00061">
    <property type="entry name" value="ADH_SHORT"/>
    <property type="match status" value="1"/>
</dbReference>